<evidence type="ECO:0000313" key="1">
    <source>
        <dbReference type="EMBL" id="KFE69135.1"/>
    </source>
</evidence>
<reference evidence="1 2" key="1">
    <citation type="submission" date="2014-04" db="EMBL/GenBank/DDBJ databases">
        <title>Genome assembly of Hyalangium minutum DSM 14724.</title>
        <authorList>
            <person name="Sharma G."/>
            <person name="Subramanian S."/>
        </authorList>
    </citation>
    <scope>NUCLEOTIDE SEQUENCE [LARGE SCALE GENOMIC DNA]</scope>
    <source>
        <strain evidence="1 2">DSM 14724</strain>
    </source>
</reference>
<gene>
    <name evidence="1" type="ORF">DB31_7037</name>
</gene>
<dbReference type="STRING" id="394096.DB31_7037"/>
<sequence>MGGVLLSLTIAALASGEVAARRSLSRSIEDLELERAATDLLESLRAQPPGSPAWTSSSGGTVPGHPEWAWTITPEFVEDRDVRVGFPLFRYVRARITLITPQGRILEREALRW</sequence>
<protein>
    <recommendedName>
        <fullName evidence="3">General secretion pathway protein I</fullName>
    </recommendedName>
</protein>
<comment type="caution">
    <text evidence="1">The sequence shown here is derived from an EMBL/GenBank/DDBJ whole genome shotgun (WGS) entry which is preliminary data.</text>
</comment>
<keyword evidence="2" id="KW-1185">Reference proteome</keyword>
<proteinExistence type="predicted"/>
<evidence type="ECO:0000313" key="2">
    <source>
        <dbReference type="Proteomes" id="UP000028725"/>
    </source>
</evidence>
<dbReference type="RefSeq" id="WP_157231992.1">
    <property type="nucleotide sequence ID" value="NZ_JMCB01000005.1"/>
</dbReference>
<organism evidence="1 2">
    <name type="scientific">Hyalangium minutum</name>
    <dbReference type="NCBI Taxonomy" id="394096"/>
    <lineage>
        <taxon>Bacteria</taxon>
        <taxon>Pseudomonadati</taxon>
        <taxon>Myxococcota</taxon>
        <taxon>Myxococcia</taxon>
        <taxon>Myxococcales</taxon>
        <taxon>Cystobacterineae</taxon>
        <taxon>Archangiaceae</taxon>
        <taxon>Hyalangium</taxon>
    </lineage>
</organism>
<dbReference type="EMBL" id="JMCB01000005">
    <property type="protein sequence ID" value="KFE69135.1"/>
    <property type="molecule type" value="Genomic_DNA"/>
</dbReference>
<accession>A0A085WN72</accession>
<dbReference type="Proteomes" id="UP000028725">
    <property type="component" value="Unassembled WGS sequence"/>
</dbReference>
<dbReference type="AlphaFoldDB" id="A0A085WN72"/>
<name>A0A085WN72_9BACT</name>
<evidence type="ECO:0008006" key="3">
    <source>
        <dbReference type="Google" id="ProtNLM"/>
    </source>
</evidence>